<proteinExistence type="predicted"/>
<reference evidence="1" key="2">
    <citation type="journal article" date="2015" name="Fish Shellfish Immunol.">
        <title>Early steps in the European eel (Anguilla anguilla)-Vibrio vulnificus interaction in the gills: Role of the RtxA13 toxin.</title>
        <authorList>
            <person name="Callol A."/>
            <person name="Pajuelo D."/>
            <person name="Ebbesson L."/>
            <person name="Teles M."/>
            <person name="MacKenzie S."/>
            <person name="Amaro C."/>
        </authorList>
    </citation>
    <scope>NUCLEOTIDE SEQUENCE</scope>
</reference>
<name>A0A0E9XF78_ANGAN</name>
<organism evidence="1">
    <name type="scientific">Anguilla anguilla</name>
    <name type="common">European freshwater eel</name>
    <name type="synonym">Muraena anguilla</name>
    <dbReference type="NCBI Taxonomy" id="7936"/>
    <lineage>
        <taxon>Eukaryota</taxon>
        <taxon>Metazoa</taxon>
        <taxon>Chordata</taxon>
        <taxon>Craniata</taxon>
        <taxon>Vertebrata</taxon>
        <taxon>Euteleostomi</taxon>
        <taxon>Actinopterygii</taxon>
        <taxon>Neopterygii</taxon>
        <taxon>Teleostei</taxon>
        <taxon>Anguilliformes</taxon>
        <taxon>Anguillidae</taxon>
        <taxon>Anguilla</taxon>
    </lineage>
</organism>
<sequence length="83" mass="9952">MFYLTLLCFFVCLFDFNFFSFLRFYEEKATVSLTQNVYVYFRLLVLSKGIEDVMEKDNIIDHDVCLSKVIGCYWAGNVNEQFW</sequence>
<reference evidence="1" key="1">
    <citation type="submission" date="2014-11" db="EMBL/GenBank/DDBJ databases">
        <authorList>
            <person name="Amaro Gonzalez C."/>
        </authorList>
    </citation>
    <scope>NUCLEOTIDE SEQUENCE</scope>
</reference>
<protein>
    <submittedName>
        <fullName evidence="1">Uncharacterized protein</fullName>
    </submittedName>
</protein>
<accession>A0A0E9XF78</accession>
<evidence type="ECO:0000313" key="1">
    <source>
        <dbReference type="EMBL" id="JAI01122.1"/>
    </source>
</evidence>
<dbReference type="EMBL" id="GBXM01007456">
    <property type="protein sequence ID" value="JAI01122.1"/>
    <property type="molecule type" value="Transcribed_RNA"/>
</dbReference>
<dbReference type="AlphaFoldDB" id="A0A0E9XF78"/>